<dbReference type="Proteomes" id="UP000438429">
    <property type="component" value="Unassembled WGS sequence"/>
</dbReference>
<protein>
    <submittedName>
        <fullName evidence="2">Uncharacterized protein</fullName>
    </submittedName>
</protein>
<name>A0A6A4RQX9_SCOMX</name>
<evidence type="ECO:0000313" key="3">
    <source>
        <dbReference type="Proteomes" id="UP000438429"/>
    </source>
</evidence>
<proteinExistence type="predicted"/>
<comment type="caution">
    <text evidence="2">The sequence shown here is derived from an EMBL/GenBank/DDBJ whole genome shotgun (WGS) entry which is preliminary data.</text>
</comment>
<dbReference type="EMBL" id="VEVO01008415">
    <property type="protein sequence ID" value="KAF0021432.1"/>
    <property type="molecule type" value="Genomic_DNA"/>
</dbReference>
<accession>A0A6A4RQX9</accession>
<evidence type="ECO:0000313" key="2">
    <source>
        <dbReference type="EMBL" id="KAF0021432.1"/>
    </source>
</evidence>
<reference evidence="2 3" key="1">
    <citation type="submission" date="2019-06" db="EMBL/GenBank/DDBJ databases">
        <title>Draft genomes of female and male turbot (Scophthalmus maximus).</title>
        <authorList>
            <person name="Xu H."/>
            <person name="Xu X.-W."/>
            <person name="Shao C."/>
            <person name="Chen S."/>
        </authorList>
    </citation>
    <scope>NUCLEOTIDE SEQUENCE [LARGE SCALE GENOMIC DNA]</scope>
    <source>
        <strain evidence="2">Ysfricsl-2016a</strain>
        <tissue evidence="2">Blood</tissue>
    </source>
</reference>
<sequence>MQKILKHVSPRLCNCGPDERAPVRNGDARSLSPAALRKKMNPRINHPEDHCTLQPNRQRCRGGDTRVMNRKAFAAPDSGAPSP</sequence>
<feature type="region of interest" description="Disordered" evidence="1">
    <location>
        <begin position="39"/>
        <end position="62"/>
    </location>
</feature>
<gene>
    <name evidence="2" type="ORF">F2P81_026315</name>
</gene>
<evidence type="ECO:0000256" key="1">
    <source>
        <dbReference type="SAM" id="MobiDB-lite"/>
    </source>
</evidence>
<organism evidence="2 3">
    <name type="scientific">Scophthalmus maximus</name>
    <name type="common">Turbot</name>
    <name type="synonym">Psetta maxima</name>
    <dbReference type="NCBI Taxonomy" id="52904"/>
    <lineage>
        <taxon>Eukaryota</taxon>
        <taxon>Metazoa</taxon>
        <taxon>Chordata</taxon>
        <taxon>Craniata</taxon>
        <taxon>Vertebrata</taxon>
        <taxon>Euteleostomi</taxon>
        <taxon>Actinopterygii</taxon>
        <taxon>Neopterygii</taxon>
        <taxon>Teleostei</taxon>
        <taxon>Neoteleostei</taxon>
        <taxon>Acanthomorphata</taxon>
        <taxon>Carangaria</taxon>
        <taxon>Pleuronectiformes</taxon>
        <taxon>Pleuronectoidei</taxon>
        <taxon>Scophthalmidae</taxon>
        <taxon>Scophthalmus</taxon>
    </lineage>
</organism>
<dbReference type="AlphaFoldDB" id="A0A6A4RQX9"/>